<dbReference type="EMBL" id="SLWB01000001">
    <property type="protein sequence ID" value="TCN73242.1"/>
    <property type="molecule type" value="Genomic_DNA"/>
</dbReference>
<dbReference type="RefSeq" id="WP_131838016.1">
    <property type="nucleotide sequence ID" value="NZ_SLWB01000001.1"/>
</dbReference>
<dbReference type="PANTHER" id="PTHR30469">
    <property type="entry name" value="MULTIDRUG RESISTANCE PROTEIN MDTA"/>
    <property type="match status" value="1"/>
</dbReference>
<dbReference type="OrthoDB" id="9778236at2"/>
<evidence type="ECO:0000256" key="1">
    <source>
        <dbReference type="SAM" id="Coils"/>
    </source>
</evidence>
<name>A0A4R2EW23_9BACT</name>
<dbReference type="Gene3D" id="2.40.30.170">
    <property type="match status" value="1"/>
</dbReference>
<dbReference type="Gene3D" id="2.40.50.100">
    <property type="match status" value="1"/>
</dbReference>
<gene>
    <name evidence="3" type="ORF">CLV25_101463</name>
</gene>
<dbReference type="SUPFAM" id="SSF111369">
    <property type="entry name" value="HlyD-like secretion proteins"/>
    <property type="match status" value="1"/>
</dbReference>
<keyword evidence="1" id="KW-0175">Coiled coil</keyword>
<protein>
    <submittedName>
        <fullName evidence="3">HlyD family secretion protein</fullName>
    </submittedName>
</protein>
<dbReference type="InterPro" id="IPR058647">
    <property type="entry name" value="BSH_CzcB-like"/>
</dbReference>
<evidence type="ECO:0000259" key="2">
    <source>
        <dbReference type="Pfam" id="PF25973"/>
    </source>
</evidence>
<dbReference type="GO" id="GO:0015562">
    <property type="term" value="F:efflux transmembrane transporter activity"/>
    <property type="evidence" value="ECO:0007669"/>
    <property type="project" value="TreeGrafter"/>
</dbReference>
<sequence>MKAYIVVAAMAIAALTSCNGGKEKNDAYGNFEAVEVVVSSEVNGLITSASAVEGNEVGVGQVLCTIDSLQNRLRIDQMQGMKEATQSKVGTIEAQIAVLQAQKQTADKDYARISAMLKDGAATQRDYDNVSGQLNVINRQIAQAKSQLVGIQGELKSLTSQESQVTDLVNKSVVKSPIAGTILDKYIEKGELAVPGKQLYKIADTKTLVLKVYVSGSLLPKVVVGKKVAVYIDKDKKSDQKLEGVVTWVSPQAEFTPKIIQTKEERVDLVYAVKVNVPNDGRLKIGMPGSVVF</sequence>
<comment type="caution">
    <text evidence="3">The sequence shown here is derived from an EMBL/GenBank/DDBJ whole genome shotgun (WGS) entry which is preliminary data.</text>
</comment>
<proteinExistence type="predicted"/>
<dbReference type="PROSITE" id="PS51257">
    <property type="entry name" value="PROKAR_LIPOPROTEIN"/>
    <property type="match status" value="1"/>
</dbReference>
<feature type="domain" description="CzcB-like barrel-sandwich hybrid" evidence="2">
    <location>
        <begin position="36"/>
        <end position="204"/>
    </location>
</feature>
<evidence type="ECO:0000313" key="3">
    <source>
        <dbReference type="EMBL" id="TCN73242.1"/>
    </source>
</evidence>
<dbReference type="Proteomes" id="UP000294830">
    <property type="component" value="Unassembled WGS sequence"/>
</dbReference>
<dbReference type="PANTHER" id="PTHR30469:SF15">
    <property type="entry name" value="HLYD FAMILY OF SECRETION PROTEINS"/>
    <property type="match status" value="1"/>
</dbReference>
<dbReference type="AlphaFoldDB" id="A0A4R2EW23"/>
<dbReference type="Gene3D" id="1.10.287.470">
    <property type="entry name" value="Helix hairpin bin"/>
    <property type="match status" value="1"/>
</dbReference>
<dbReference type="GO" id="GO:1990281">
    <property type="term" value="C:efflux pump complex"/>
    <property type="evidence" value="ECO:0007669"/>
    <property type="project" value="TreeGrafter"/>
</dbReference>
<feature type="coiled-coil region" evidence="1">
    <location>
        <begin position="127"/>
        <end position="161"/>
    </location>
</feature>
<evidence type="ECO:0000313" key="4">
    <source>
        <dbReference type="Proteomes" id="UP000294830"/>
    </source>
</evidence>
<accession>A0A4R2EW23</accession>
<keyword evidence="4" id="KW-1185">Reference proteome</keyword>
<reference evidence="3 4" key="1">
    <citation type="submission" date="2019-03" db="EMBL/GenBank/DDBJ databases">
        <title>Genomic Encyclopedia of Archaeal and Bacterial Type Strains, Phase II (KMG-II): from individual species to whole genera.</title>
        <authorList>
            <person name="Goeker M."/>
        </authorList>
    </citation>
    <scope>NUCLEOTIDE SEQUENCE [LARGE SCALE GENOMIC DNA]</scope>
    <source>
        <strain evidence="3 4">RL-C</strain>
    </source>
</reference>
<organism evidence="3 4">
    <name type="scientific">Acetobacteroides hydrogenigenes</name>
    <dbReference type="NCBI Taxonomy" id="979970"/>
    <lineage>
        <taxon>Bacteria</taxon>
        <taxon>Pseudomonadati</taxon>
        <taxon>Bacteroidota</taxon>
        <taxon>Bacteroidia</taxon>
        <taxon>Bacteroidales</taxon>
        <taxon>Rikenellaceae</taxon>
        <taxon>Acetobacteroides</taxon>
    </lineage>
</organism>
<dbReference type="Pfam" id="PF25973">
    <property type="entry name" value="BSH_CzcB"/>
    <property type="match status" value="1"/>
</dbReference>